<keyword evidence="2" id="KW-1185">Reference proteome</keyword>
<protein>
    <submittedName>
        <fullName evidence="1">DUF4259 domain-containing protein</fullName>
    </submittedName>
</protein>
<dbReference type="Proteomes" id="UP001379533">
    <property type="component" value="Chromosome"/>
</dbReference>
<dbReference type="RefSeq" id="WP_394850762.1">
    <property type="nucleotide sequence ID" value="NZ_CP089982.1"/>
</dbReference>
<evidence type="ECO:0000313" key="1">
    <source>
        <dbReference type="EMBL" id="WXB00120.1"/>
    </source>
</evidence>
<proteinExistence type="predicted"/>
<gene>
    <name evidence="1" type="ORF">LZC95_25310</name>
</gene>
<name>A0ABZ2KT15_9BACT</name>
<accession>A0ABZ2KT15</accession>
<reference evidence="1 2" key="1">
    <citation type="submission" date="2021-12" db="EMBL/GenBank/DDBJ databases">
        <title>Discovery of the Pendulisporaceae a myxobacterial family with distinct sporulation behavior and unique specialized metabolism.</title>
        <authorList>
            <person name="Garcia R."/>
            <person name="Popoff A."/>
            <person name="Bader C.D."/>
            <person name="Loehr J."/>
            <person name="Walesch S."/>
            <person name="Walt C."/>
            <person name="Boldt J."/>
            <person name="Bunk B."/>
            <person name="Haeckl F.J.F.P.J."/>
            <person name="Gunesch A.P."/>
            <person name="Birkelbach J."/>
            <person name="Nuebel U."/>
            <person name="Pietschmann T."/>
            <person name="Bach T."/>
            <person name="Mueller R."/>
        </authorList>
    </citation>
    <scope>NUCLEOTIDE SEQUENCE [LARGE SCALE GENOMIC DNA]</scope>
    <source>
        <strain evidence="1 2">MSr12523</strain>
    </source>
</reference>
<organism evidence="1 2">
    <name type="scientific">Pendulispora brunnea</name>
    <dbReference type="NCBI Taxonomy" id="2905690"/>
    <lineage>
        <taxon>Bacteria</taxon>
        <taxon>Pseudomonadati</taxon>
        <taxon>Myxococcota</taxon>
        <taxon>Myxococcia</taxon>
        <taxon>Myxococcales</taxon>
        <taxon>Sorangiineae</taxon>
        <taxon>Pendulisporaceae</taxon>
        <taxon>Pendulispora</taxon>
    </lineage>
</organism>
<dbReference type="InterPro" id="IPR025355">
    <property type="entry name" value="DUF4259"/>
</dbReference>
<sequence>MGAWGHGPFDNDGALDWVSWAEDDTNAAIDSALEQATGAAYLDVDQGSAAVAAAALIAAARDGDMAGLPEDVAALAQDWQPDDTHAARALAALAAVVGAQSELASLWREGTTAAAWEATIERLRERLLRSPPG</sequence>
<dbReference type="Pfam" id="PF14078">
    <property type="entry name" value="DUF4259"/>
    <property type="match status" value="1"/>
</dbReference>
<dbReference type="EMBL" id="CP089982">
    <property type="protein sequence ID" value="WXB00120.1"/>
    <property type="molecule type" value="Genomic_DNA"/>
</dbReference>
<evidence type="ECO:0000313" key="2">
    <source>
        <dbReference type="Proteomes" id="UP001379533"/>
    </source>
</evidence>